<dbReference type="PANTHER" id="PTHR45772">
    <property type="entry name" value="CONSERVED COMPONENT OF ABC TRANSPORTER FOR NATURAL AMINO ACIDS-RELATED"/>
    <property type="match status" value="1"/>
</dbReference>
<dbReference type="AlphaFoldDB" id="A0A4V6Y1C7"/>
<organism evidence="5 6">
    <name type="scientific">Afipia massiliensis</name>
    <dbReference type="NCBI Taxonomy" id="211460"/>
    <lineage>
        <taxon>Bacteria</taxon>
        <taxon>Pseudomonadati</taxon>
        <taxon>Pseudomonadota</taxon>
        <taxon>Alphaproteobacteria</taxon>
        <taxon>Hyphomicrobiales</taxon>
        <taxon>Nitrobacteraceae</taxon>
        <taxon>Afipia</taxon>
    </lineage>
</organism>
<dbReference type="SUPFAM" id="SSF52540">
    <property type="entry name" value="P-loop containing nucleoside triphosphate hydrolases"/>
    <property type="match status" value="1"/>
</dbReference>
<evidence type="ECO:0000256" key="2">
    <source>
        <dbReference type="ARBA" id="ARBA00022741"/>
    </source>
</evidence>
<comment type="caution">
    <text evidence="5">The sequence shown here is derived from an EMBL/GenBank/DDBJ whole genome shotgun (WGS) entry which is preliminary data.</text>
</comment>
<gene>
    <name evidence="5" type="ORF">YH63_003230</name>
</gene>
<evidence type="ECO:0000313" key="6">
    <source>
        <dbReference type="Proteomes" id="UP000034832"/>
    </source>
</evidence>
<reference evidence="5" key="1">
    <citation type="submission" date="2019-04" db="EMBL/GenBank/DDBJ databases">
        <title>Whole genome sequencing of cave bacteria.</title>
        <authorList>
            <person name="Gan H.M."/>
            <person name="Barton H."/>
            <person name="Savka M.A."/>
        </authorList>
    </citation>
    <scope>NUCLEOTIDE SEQUENCE [LARGE SCALE GENOMIC DNA]</scope>
    <source>
        <strain evidence="5">LC387</strain>
    </source>
</reference>
<dbReference type="OrthoDB" id="8215423at2"/>
<accession>A0A4V6Y1C7</accession>
<name>A0A4V6Y1C7_9BRAD</name>
<dbReference type="GO" id="GO:0005886">
    <property type="term" value="C:plasma membrane"/>
    <property type="evidence" value="ECO:0007669"/>
    <property type="project" value="TreeGrafter"/>
</dbReference>
<proteinExistence type="predicted"/>
<evidence type="ECO:0000313" key="5">
    <source>
        <dbReference type="EMBL" id="TKT70503.1"/>
    </source>
</evidence>
<dbReference type="InterPro" id="IPR003439">
    <property type="entry name" value="ABC_transporter-like_ATP-bd"/>
</dbReference>
<evidence type="ECO:0000259" key="4">
    <source>
        <dbReference type="Pfam" id="PF00005"/>
    </source>
</evidence>
<dbReference type="Pfam" id="PF00005">
    <property type="entry name" value="ABC_tran"/>
    <property type="match status" value="1"/>
</dbReference>
<evidence type="ECO:0000256" key="1">
    <source>
        <dbReference type="ARBA" id="ARBA00022448"/>
    </source>
</evidence>
<dbReference type="Gene3D" id="3.40.50.300">
    <property type="entry name" value="P-loop containing nucleotide triphosphate hydrolases"/>
    <property type="match status" value="1"/>
</dbReference>
<keyword evidence="3 5" id="KW-0067">ATP-binding</keyword>
<sequence length="216" mass="24139">MTMASSGAPLLVVENVRKTYTRGLINRRQTFSLSADLEFSKPRIVGVIGPNGAGKTTLFEMITGSNTPTEGRIMVAGRNIQHVKPNERDRLAIHYHQSYQVRRFTTFKPPALMQSAGSDTPMVHLFDEPQFNTQDGYIGFMLEFFRKLRAEGRLVFMSVHPTTVYHLEILKEIAEEFLTVTGGRVSRSPDYASLIAEPAVRAYLGGDMLAKAETLL</sequence>
<dbReference type="GO" id="GO:0016887">
    <property type="term" value="F:ATP hydrolysis activity"/>
    <property type="evidence" value="ECO:0007669"/>
    <property type="project" value="InterPro"/>
</dbReference>
<dbReference type="EMBL" id="LBIA02000001">
    <property type="protein sequence ID" value="TKT70503.1"/>
    <property type="molecule type" value="Genomic_DNA"/>
</dbReference>
<keyword evidence="6" id="KW-1185">Reference proteome</keyword>
<protein>
    <submittedName>
        <fullName evidence="5">ATP-binding cassette domain-containing protein</fullName>
    </submittedName>
</protein>
<feature type="domain" description="ABC transporter" evidence="4">
    <location>
        <begin position="36"/>
        <end position="104"/>
    </location>
</feature>
<dbReference type="InterPro" id="IPR027417">
    <property type="entry name" value="P-loop_NTPase"/>
</dbReference>
<evidence type="ECO:0000256" key="3">
    <source>
        <dbReference type="ARBA" id="ARBA00022840"/>
    </source>
</evidence>
<dbReference type="Proteomes" id="UP000034832">
    <property type="component" value="Unassembled WGS sequence"/>
</dbReference>
<dbReference type="STRING" id="211460.YH63_15660"/>
<keyword evidence="2" id="KW-0547">Nucleotide-binding</keyword>
<keyword evidence="1" id="KW-0813">Transport</keyword>
<dbReference type="GO" id="GO:0005524">
    <property type="term" value="F:ATP binding"/>
    <property type="evidence" value="ECO:0007669"/>
    <property type="project" value="UniProtKB-KW"/>
</dbReference>
<dbReference type="InterPro" id="IPR051120">
    <property type="entry name" value="ABC_AA/LPS_Transport"/>
</dbReference>